<sequence length="164" mass="19035">MSLLTSVIWSTSNFGHITNAPWLLARVRNSLPATIGRIPCLHKLGWSPTSSNCCLLPIFTLFFMSPNFVRPSEYPNPSLKSLPNYRMTWNSLWNRRLSWACNQLPWVSIQWKDLPTFEATWEPYEMVQHQFPTFHLEDKVTLLARGIDKPLICFTYARCAKKGM</sequence>
<reference evidence="2" key="1">
    <citation type="submission" date="2016-06" db="EMBL/GenBank/DDBJ databases">
        <title>Parallel loss of symbiosis genes in relatives of nitrogen-fixing non-legume Parasponia.</title>
        <authorList>
            <person name="Van Velzen R."/>
            <person name="Holmer R."/>
            <person name="Bu F."/>
            <person name="Rutten L."/>
            <person name="Van Zeijl A."/>
            <person name="Liu W."/>
            <person name="Santuari L."/>
            <person name="Cao Q."/>
            <person name="Sharma T."/>
            <person name="Shen D."/>
            <person name="Roswanjaya Y."/>
            <person name="Wardhani T."/>
            <person name="Kalhor M.S."/>
            <person name="Jansen J."/>
            <person name="Van den Hoogen J."/>
            <person name="Gungor B."/>
            <person name="Hartog M."/>
            <person name="Hontelez J."/>
            <person name="Verver J."/>
            <person name="Yang W.-C."/>
            <person name="Schijlen E."/>
            <person name="Repin R."/>
            <person name="Schilthuizen M."/>
            <person name="Schranz E."/>
            <person name="Heidstra R."/>
            <person name="Miyata K."/>
            <person name="Fedorova E."/>
            <person name="Kohlen W."/>
            <person name="Bisseling T."/>
            <person name="Smit S."/>
            <person name="Geurts R."/>
        </authorList>
    </citation>
    <scope>NUCLEOTIDE SEQUENCE [LARGE SCALE GENOMIC DNA]</scope>
    <source>
        <strain evidence="2">cv. WU1-14</strain>
    </source>
</reference>
<organism evidence="1 2">
    <name type="scientific">Parasponia andersonii</name>
    <name type="common">Sponia andersonii</name>
    <dbReference type="NCBI Taxonomy" id="3476"/>
    <lineage>
        <taxon>Eukaryota</taxon>
        <taxon>Viridiplantae</taxon>
        <taxon>Streptophyta</taxon>
        <taxon>Embryophyta</taxon>
        <taxon>Tracheophyta</taxon>
        <taxon>Spermatophyta</taxon>
        <taxon>Magnoliopsida</taxon>
        <taxon>eudicotyledons</taxon>
        <taxon>Gunneridae</taxon>
        <taxon>Pentapetalae</taxon>
        <taxon>rosids</taxon>
        <taxon>fabids</taxon>
        <taxon>Rosales</taxon>
        <taxon>Cannabaceae</taxon>
        <taxon>Parasponia</taxon>
    </lineage>
</organism>
<proteinExistence type="predicted"/>
<dbReference type="SUPFAM" id="SSF54160">
    <property type="entry name" value="Chromo domain-like"/>
    <property type="match status" value="1"/>
</dbReference>
<accession>A0A2P5C260</accession>
<dbReference type="InterPro" id="IPR016197">
    <property type="entry name" value="Chromo-like_dom_sf"/>
</dbReference>
<dbReference type="Proteomes" id="UP000237105">
    <property type="component" value="Unassembled WGS sequence"/>
</dbReference>
<evidence type="ECO:0000313" key="2">
    <source>
        <dbReference type="Proteomes" id="UP000237105"/>
    </source>
</evidence>
<keyword evidence="2" id="KW-1185">Reference proteome</keyword>
<dbReference type="EMBL" id="JXTB01000186">
    <property type="protein sequence ID" value="PON55153.1"/>
    <property type="molecule type" value="Genomic_DNA"/>
</dbReference>
<name>A0A2P5C260_PARAD</name>
<dbReference type="AlphaFoldDB" id="A0A2P5C260"/>
<comment type="caution">
    <text evidence="1">The sequence shown here is derived from an EMBL/GenBank/DDBJ whole genome shotgun (WGS) entry which is preliminary data.</text>
</comment>
<protein>
    <submittedName>
        <fullName evidence="1">Chromo domain-like</fullName>
    </submittedName>
</protein>
<dbReference type="OrthoDB" id="5554229at2759"/>
<gene>
    <name evidence="1" type="ORF">PanWU01x14_190810</name>
</gene>
<evidence type="ECO:0000313" key="1">
    <source>
        <dbReference type="EMBL" id="PON55153.1"/>
    </source>
</evidence>